<organism evidence="2">
    <name type="scientific">seawater metagenome</name>
    <dbReference type="NCBI Taxonomy" id="1561972"/>
    <lineage>
        <taxon>unclassified sequences</taxon>
        <taxon>metagenomes</taxon>
        <taxon>ecological metagenomes</taxon>
    </lineage>
</organism>
<keyword evidence="1" id="KW-0472">Membrane</keyword>
<feature type="transmembrane region" description="Helical" evidence="1">
    <location>
        <begin position="57"/>
        <end position="77"/>
    </location>
</feature>
<gene>
    <name evidence="2" type="ORF">CPAV1605_316</name>
</gene>
<evidence type="ECO:0000313" key="2">
    <source>
        <dbReference type="EMBL" id="VVU94591.1"/>
    </source>
</evidence>
<name>A0A5E8CHA9_9ZZZZ</name>
<keyword evidence="1" id="KW-1133">Transmembrane helix</keyword>
<protein>
    <submittedName>
        <fullName evidence="2">Uncharacterized protein</fullName>
    </submittedName>
</protein>
<dbReference type="AlphaFoldDB" id="A0A5E8CHA9"/>
<proteinExistence type="predicted"/>
<evidence type="ECO:0000256" key="1">
    <source>
        <dbReference type="SAM" id="Phobius"/>
    </source>
</evidence>
<dbReference type="EMBL" id="CABVLZ010000001">
    <property type="protein sequence ID" value="VVU94591.1"/>
    <property type="molecule type" value="Genomic_DNA"/>
</dbReference>
<accession>A0A5E8CHA9</accession>
<feature type="transmembrane region" description="Helical" evidence="1">
    <location>
        <begin position="121"/>
        <end position="146"/>
    </location>
</feature>
<keyword evidence="1" id="KW-0812">Transmembrane</keyword>
<sequence>MNQKLVTLFSVMFPYLLIIDTTTGTLVDLIINNKEDCNNSLTCIITDFKSNYPIFRLFYQALILLLLLIFFNFAIIYQNSNLSNLVPQMYNGIKICFAYVIYELIYYNIIQKFAQHSIIHYITRSLYVIFTVLALLFSLKTIYLSIL</sequence>
<feature type="transmembrane region" description="Helical" evidence="1">
    <location>
        <begin position="12"/>
        <end position="31"/>
    </location>
</feature>
<reference evidence="2" key="1">
    <citation type="submission" date="2019-09" db="EMBL/GenBank/DDBJ databases">
        <authorList>
            <person name="Needham M D."/>
        </authorList>
    </citation>
    <scope>NUCLEOTIDE SEQUENCE</scope>
</reference>
<feature type="transmembrane region" description="Helical" evidence="1">
    <location>
        <begin position="89"/>
        <end position="109"/>
    </location>
</feature>